<dbReference type="EMBL" id="RKRA01000001">
    <property type="protein sequence ID" value="RPF26235.1"/>
    <property type="molecule type" value="Genomic_DNA"/>
</dbReference>
<organism evidence="2 3">
    <name type="scientific">Georgenia muralis</name>
    <dbReference type="NCBI Taxonomy" id="154117"/>
    <lineage>
        <taxon>Bacteria</taxon>
        <taxon>Bacillati</taxon>
        <taxon>Actinomycetota</taxon>
        <taxon>Actinomycetes</taxon>
        <taxon>Micrococcales</taxon>
        <taxon>Bogoriellaceae</taxon>
        <taxon>Georgenia</taxon>
    </lineage>
</organism>
<protein>
    <submittedName>
        <fullName evidence="2">Uncharacterized protein</fullName>
    </submittedName>
</protein>
<proteinExistence type="predicted"/>
<reference evidence="2 3" key="1">
    <citation type="submission" date="2018-11" db="EMBL/GenBank/DDBJ databases">
        <title>Sequencing the genomes of 1000 actinobacteria strains.</title>
        <authorList>
            <person name="Klenk H.-P."/>
        </authorList>
    </citation>
    <scope>NUCLEOTIDE SEQUENCE [LARGE SCALE GENOMIC DNA]</scope>
    <source>
        <strain evidence="2 3">DSM 14418</strain>
    </source>
</reference>
<sequence>MPLIPPALRGPITTLSSTVTVDHVLPSAAVELLVGGAPSALVGVAGSNSVRIHVPAGALPAGAVVTATWSLGGETSPPSTPQVVLGIPDRLDPPVVLSPVHTAADWIAVGGLFPGAEVTIVDGGREVGSGVSDGPTLEVRVSDRIDAGSEVQVTQSAQRPDGSVVESPPGRGLPAEERFSREEQPGAPSIVGPVHECAGAVLVVGAVPGCHVHLHTGGTTHEYAAVAESFWANLPGAAHAPATFTVTNELLRLGLSSAASPAVGVDPAAPLEAPRLHPDTQLCPSLVSVKAEMLAPGAALTFEMRGAGGTSVVGRAGAPDTGRSDTYVLGDLSALVPAAPPYPAVVLTEQLCTLTAESNRAWVHRPTGQQEVPPAFFDAPVECSSWLHVLNAWGSLVTVRSDQGDWPLVASWVLVPASGWVPLNRQLRAGEEVQVTVELGCVPEHLRVSDPVTVQGHGDPDALRIDEGLRPGRNRTVWVRHAVVGARLHVFVNGERRASVWVTGDVPSMSTVAVVVGELTEEDAVTARQTVCGQTVGESPAVHVTRGRMDLEAEPSTLKKGVRTAVTIRARDADLGHTLFGAVRSGGAVVGYLGQAFEVTAPSAAPVRFTVTIEGYADGAIDLPVAAPPPPPPATVTITSHASLGVAIQVIKEISWTLTGPGQSITQSATPNAGSAVVTLPVPPTGGTTVHYALSGKATIEFYQPAIAATLTKQVSVFYVIGPALQGAITVAWSGSSRTAEINISWAPIHDPQTGAVIDEVYVFVLNTMSG</sequence>
<gene>
    <name evidence="2" type="ORF">EDD32_0669</name>
</gene>
<accession>A0A3N4ZYT6</accession>
<evidence type="ECO:0000256" key="1">
    <source>
        <dbReference type="SAM" id="MobiDB-lite"/>
    </source>
</evidence>
<dbReference type="Proteomes" id="UP000280726">
    <property type="component" value="Unassembled WGS sequence"/>
</dbReference>
<name>A0A3N4ZYT6_9MICO</name>
<keyword evidence="3" id="KW-1185">Reference proteome</keyword>
<evidence type="ECO:0000313" key="2">
    <source>
        <dbReference type="EMBL" id="RPF26235.1"/>
    </source>
</evidence>
<feature type="region of interest" description="Disordered" evidence="1">
    <location>
        <begin position="149"/>
        <end position="187"/>
    </location>
</feature>
<evidence type="ECO:0000313" key="3">
    <source>
        <dbReference type="Proteomes" id="UP000280726"/>
    </source>
</evidence>
<feature type="compositionally biased region" description="Basic and acidic residues" evidence="1">
    <location>
        <begin position="174"/>
        <end position="184"/>
    </location>
</feature>
<dbReference type="AlphaFoldDB" id="A0A3N4ZYT6"/>
<comment type="caution">
    <text evidence="2">The sequence shown here is derived from an EMBL/GenBank/DDBJ whole genome shotgun (WGS) entry which is preliminary data.</text>
</comment>